<dbReference type="Pfam" id="PF04754">
    <property type="entry name" value="Transposase_31"/>
    <property type="match status" value="1"/>
</dbReference>
<evidence type="ECO:0000259" key="2">
    <source>
        <dbReference type="Pfam" id="PF04754"/>
    </source>
</evidence>
<reference evidence="4 5" key="1">
    <citation type="submission" date="2014-12" db="EMBL/GenBank/DDBJ databases">
        <title>Genome assembly of Enhygromyxa salina DSM 15201.</title>
        <authorList>
            <person name="Sharma G."/>
            <person name="Subramanian S."/>
        </authorList>
    </citation>
    <scope>NUCLEOTIDE SEQUENCE [LARGE SCALE GENOMIC DNA]</scope>
    <source>
        <strain evidence="4 5">DSM 15201</strain>
    </source>
</reference>
<dbReference type="InterPro" id="IPR025587">
    <property type="entry name" value="DUF4351"/>
</dbReference>
<dbReference type="GO" id="GO:0006310">
    <property type="term" value="P:DNA recombination"/>
    <property type="evidence" value="ECO:0007669"/>
    <property type="project" value="TreeGrafter"/>
</dbReference>
<dbReference type="InterPro" id="IPR010106">
    <property type="entry name" value="RpnA"/>
</dbReference>
<comment type="similarity">
    <text evidence="1">Belongs to the Rpn/YhgA-like nuclease family.</text>
</comment>
<dbReference type="RefSeq" id="WP_146658033.1">
    <property type="nucleotide sequence ID" value="NZ_JMCC02000009.1"/>
</dbReference>
<dbReference type="InterPro" id="IPR051699">
    <property type="entry name" value="Rpn/YhgA-like_nuclease"/>
</dbReference>
<gene>
    <name evidence="4" type="ORF">DB30_07703</name>
</gene>
<evidence type="ECO:0000313" key="5">
    <source>
        <dbReference type="Proteomes" id="UP000031599"/>
    </source>
</evidence>
<feature type="domain" description="DUF4351" evidence="3">
    <location>
        <begin position="270"/>
        <end position="322"/>
    </location>
</feature>
<evidence type="ECO:0000259" key="3">
    <source>
        <dbReference type="Pfam" id="PF14261"/>
    </source>
</evidence>
<comment type="caution">
    <text evidence="4">The sequence shown here is derived from an EMBL/GenBank/DDBJ whole genome shotgun (WGS) entry which is preliminary data.</text>
</comment>
<sequence>MTRRPHDALFKAAFDTPKHAAGLLRQVIPPQLCAQIQWHTLARERGSFIDPALRDSHTDLLFSARFNDTRVLLYLLLEHQSTNDPFMPLRMLRYLVNIHERHRRDKAPLPLIIPAVISHAPEGWTAPVSFGELFTPHPDSIPGLGPLVPSFTLLVEDLSDLSNEDLRGWALAAFPKLALWVLRDSRNSARLLHELKHWICEFREALRAPDGTQAVAQLLRYIALVAGGMHFATFRAKIHEQIPEAEEIAMTIAEELRQEGMKKGRQEGMEKGRLEGRIGVLGKLLTLKFGELPPDHAAQIQAASEAQLERYIERILSADTLEAVFAD</sequence>
<dbReference type="EMBL" id="JMCC02000009">
    <property type="protein sequence ID" value="KIG18688.1"/>
    <property type="molecule type" value="Genomic_DNA"/>
</dbReference>
<accession>A0A0C2A5G9</accession>
<evidence type="ECO:0000313" key="4">
    <source>
        <dbReference type="EMBL" id="KIG18688.1"/>
    </source>
</evidence>
<dbReference type="PANTHER" id="PTHR34611">
    <property type="match status" value="1"/>
</dbReference>
<dbReference type="GO" id="GO:1990238">
    <property type="term" value="F:double-stranded DNA endonuclease activity"/>
    <property type="evidence" value="ECO:0007669"/>
    <property type="project" value="TreeGrafter"/>
</dbReference>
<dbReference type="PANTHER" id="PTHR34611:SF2">
    <property type="entry name" value="INACTIVE RECOMBINATION-PROMOTING NUCLEASE-LIKE PROTEIN RPNE-RELATED"/>
    <property type="match status" value="1"/>
</dbReference>
<proteinExistence type="inferred from homology"/>
<dbReference type="NCBIfam" id="TIGR01784">
    <property type="entry name" value="T_den_put_tspse"/>
    <property type="match status" value="1"/>
</dbReference>
<dbReference type="AlphaFoldDB" id="A0A0C2A5G9"/>
<dbReference type="Proteomes" id="UP000031599">
    <property type="component" value="Unassembled WGS sequence"/>
</dbReference>
<feature type="domain" description="Transposase (putative) YhgA-like" evidence="2">
    <location>
        <begin position="5"/>
        <end position="200"/>
    </location>
</feature>
<protein>
    <submittedName>
        <fullName evidence="4">Mobile element protein</fullName>
    </submittedName>
</protein>
<dbReference type="InterPro" id="IPR006842">
    <property type="entry name" value="Transposase_31"/>
</dbReference>
<evidence type="ECO:0000256" key="1">
    <source>
        <dbReference type="ARBA" id="ARBA00009787"/>
    </source>
</evidence>
<name>A0A0C2A5G9_9BACT</name>
<organism evidence="4 5">
    <name type="scientific">Enhygromyxa salina</name>
    <dbReference type="NCBI Taxonomy" id="215803"/>
    <lineage>
        <taxon>Bacteria</taxon>
        <taxon>Pseudomonadati</taxon>
        <taxon>Myxococcota</taxon>
        <taxon>Polyangia</taxon>
        <taxon>Nannocystales</taxon>
        <taxon>Nannocystaceae</taxon>
        <taxon>Enhygromyxa</taxon>
    </lineage>
</organism>
<dbReference type="Pfam" id="PF14261">
    <property type="entry name" value="DUF4351"/>
    <property type="match status" value="1"/>
</dbReference>